<dbReference type="PANTHER" id="PTHR30055">
    <property type="entry name" value="HTH-TYPE TRANSCRIPTIONAL REGULATOR RUTR"/>
    <property type="match status" value="1"/>
</dbReference>
<protein>
    <submittedName>
        <fullName evidence="6">TetR/AcrR family transcriptional regulator</fullName>
    </submittedName>
</protein>
<dbReference type="RefSeq" id="WP_118922485.1">
    <property type="nucleotide sequence ID" value="NZ_QXGH01000009.1"/>
</dbReference>
<dbReference type="InterPro" id="IPR001647">
    <property type="entry name" value="HTH_TetR"/>
</dbReference>
<dbReference type="SUPFAM" id="SSF48498">
    <property type="entry name" value="Tetracyclin repressor-like, C-terminal domain"/>
    <property type="match status" value="1"/>
</dbReference>
<evidence type="ECO:0000256" key="1">
    <source>
        <dbReference type="ARBA" id="ARBA00023015"/>
    </source>
</evidence>
<keyword evidence="7" id="KW-1185">Reference proteome</keyword>
<evidence type="ECO:0000256" key="4">
    <source>
        <dbReference type="PROSITE-ProRule" id="PRU00335"/>
    </source>
</evidence>
<evidence type="ECO:0000313" key="7">
    <source>
        <dbReference type="Proteomes" id="UP000283644"/>
    </source>
</evidence>
<keyword evidence="1" id="KW-0805">Transcription regulation</keyword>
<name>A0A417Y7W2_9ACTN</name>
<dbReference type="Proteomes" id="UP000283644">
    <property type="component" value="Unassembled WGS sequence"/>
</dbReference>
<dbReference type="EMBL" id="QXGH01000009">
    <property type="protein sequence ID" value="RHW28848.1"/>
    <property type="molecule type" value="Genomic_DNA"/>
</dbReference>
<dbReference type="AlphaFoldDB" id="A0A417Y7W2"/>
<dbReference type="InterPro" id="IPR036271">
    <property type="entry name" value="Tet_transcr_reg_TetR-rel_C_sf"/>
</dbReference>
<evidence type="ECO:0000256" key="3">
    <source>
        <dbReference type="ARBA" id="ARBA00023163"/>
    </source>
</evidence>
<evidence type="ECO:0000313" key="6">
    <source>
        <dbReference type="EMBL" id="RHW28848.1"/>
    </source>
</evidence>
<evidence type="ECO:0000256" key="2">
    <source>
        <dbReference type="ARBA" id="ARBA00023125"/>
    </source>
</evidence>
<dbReference type="GO" id="GO:0000976">
    <property type="term" value="F:transcription cis-regulatory region binding"/>
    <property type="evidence" value="ECO:0007669"/>
    <property type="project" value="TreeGrafter"/>
</dbReference>
<dbReference type="SUPFAM" id="SSF46689">
    <property type="entry name" value="Homeodomain-like"/>
    <property type="match status" value="1"/>
</dbReference>
<proteinExistence type="predicted"/>
<dbReference type="PROSITE" id="PS50977">
    <property type="entry name" value="HTH_TETR_2"/>
    <property type="match status" value="1"/>
</dbReference>
<gene>
    <name evidence="6" type="ORF">D0Z08_03115</name>
</gene>
<dbReference type="GO" id="GO:0003700">
    <property type="term" value="F:DNA-binding transcription factor activity"/>
    <property type="evidence" value="ECO:0007669"/>
    <property type="project" value="TreeGrafter"/>
</dbReference>
<keyword evidence="3" id="KW-0804">Transcription</keyword>
<sequence>MTRRKQADRSAATRSGLVAAGRRLFAEHGFAGVGTEAIVAEAAVSRGALYHHFADKTELFAGVLEAVEADVAEEIAAQALAGDDPAFAAVMMRAVEAWLDACEAPEVQRILLTDGPSVLGWARWREICQPYVLSLIETAVVQGIASGEVADLPARPLAHALIAVADEAAMYVVSADDREAARKDMTVIFERTLRALAAG</sequence>
<comment type="caution">
    <text evidence="6">The sequence shown here is derived from an EMBL/GenBank/DDBJ whole genome shotgun (WGS) entry which is preliminary data.</text>
</comment>
<dbReference type="InterPro" id="IPR050109">
    <property type="entry name" value="HTH-type_TetR-like_transc_reg"/>
</dbReference>
<dbReference type="PRINTS" id="PR00455">
    <property type="entry name" value="HTHTETR"/>
</dbReference>
<organism evidence="6 7">
    <name type="scientific">Nocardioides immobilis</name>
    <dbReference type="NCBI Taxonomy" id="2049295"/>
    <lineage>
        <taxon>Bacteria</taxon>
        <taxon>Bacillati</taxon>
        <taxon>Actinomycetota</taxon>
        <taxon>Actinomycetes</taxon>
        <taxon>Propionibacteriales</taxon>
        <taxon>Nocardioidaceae</taxon>
        <taxon>Nocardioides</taxon>
    </lineage>
</organism>
<dbReference type="Pfam" id="PF00440">
    <property type="entry name" value="TetR_N"/>
    <property type="match status" value="1"/>
</dbReference>
<dbReference type="Gene3D" id="1.10.357.10">
    <property type="entry name" value="Tetracycline Repressor, domain 2"/>
    <property type="match status" value="1"/>
</dbReference>
<keyword evidence="2 4" id="KW-0238">DNA-binding</keyword>
<reference evidence="6 7" key="1">
    <citation type="submission" date="2018-09" db="EMBL/GenBank/DDBJ databases">
        <title>Genome sequencing of Nocardioides immobilis CCTCC AB 2017083 for comparison to Nocardioides silvaticus.</title>
        <authorList>
            <person name="Li C."/>
            <person name="Wang G."/>
        </authorList>
    </citation>
    <scope>NUCLEOTIDE SEQUENCE [LARGE SCALE GENOMIC DNA]</scope>
    <source>
        <strain evidence="6 7">CCTCC AB 2017083</strain>
    </source>
</reference>
<feature type="DNA-binding region" description="H-T-H motif" evidence="4">
    <location>
        <begin position="34"/>
        <end position="53"/>
    </location>
</feature>
<dbReference type="OrthoDB" id="9805134at2"/>
<dbReference type="Pfam" id="PF21351">
    <property type="entry name" value="TetR_C_41"/>
    <property type="match status" value="1"/>
</dbReference>
<dbReference type="InterPro" id="IPR009057">
    <property type="entry name" value="Homeodomain-like_sf"/>
</dbReference>
<dbReference type="InterPro" id="IPR049484">
    <property type="entry name" value="Rv0078-like_C"/>
</dbReference>
<dbReference type="PANTHER" id="PTHR30055:SF234">
    <property type="entry name" value="HTH-TYPE TRANSCRIPTIONAL REGULATOR BETI"/>
    <property type="match status" value="1"/>
</dbReference>
<evidence type="ECO:0000259" key="5">
    <source>
        <dbReference type="PROSITE" id="PS50977"/>
    </source>
</evidence>
<feature type="domain" description="HTH tetR-type" evidence="5">
    <location>
        <begin position="11"/>
        <end position="71"/>
    </location>
</feature>
<accession>A0A417Y7W2</accession>